<proteinExistence type="predicted"/>
<sequence length="331" mass="34173">MPLPQPHIPRSHRSRRRSRHAAAAPAAGRRAVRRPPLLPSSGRLRPSALCAAGAALVALVVAVRAGALSRLWEFLDFGAGVLALVSLTATVLWGLAATDRAVLGSGHRLLAQGVHRGLAVSGLGFLALHVWVKVAQAHTTAAGAFVPFADADRPVLIGLGTLAGYLFVSVAVSGAVRSVFAVKNRSMWWRALHIGAYPAWGAALVHGLKAGRAADAWVTASYALCLAGVAVVIVLRLRSRRLGAAPRPAAAPSPASTPAPSPSPTPGPQDGRPASGRAPFVRDVPLTAMPSVPGQRSAPGPDTTARPAPPPRPQAQPYAAATAPADREGWR</sequence>
<evidence type="ECO:0000256" key="2">
    <source>
        <dbReference type="SAM" id="Phobius"/>
    </source>
</evidence>
<feature type="compositionally biased region" description="Basic residues" evidence="1">
    <location>
        <begin position="9"/>
        <end position="20"/>
    </location>
</feature>
<feature type="transmembrane region" description="Helical" evidence="2">
    <location>
        <begin position="220"/>
        <end position="237"/>
    </location>
</feature>
<keyword evidence="2" id="KW-1133">Transmembrane helix</keyword>
<feature type="transmembrane region" description="Helical" evidence="2">
    <location>
        <begin position="155"/>
        <end position="176"/>
    </location>
</feature>
<keyword evidence="4" id="KW-1185">Reference proteome</keyword>
<feature type="compositionally biased region" description="Pro residues" evidence="1">
    <location>
        <begin position="249"/>
        <end position="267"/>
    </location>
</feature>
<keyword evidence="2" id="KW-0472">Membrane</keyword>
<keyword evidence="2" id="KW-0812">Transmembrane</keyword>
<protein>
    <recommendedName>
        <fullName evidence="5">Integral membrane protein</fullName>
    </recommendedName>
</protein>
<evidence type="ECO:0000313" key="4">
    <source>
        <dbReference type="Proteomes" id="UP001501867"/>
    </source>
</evidence>
<gene>
    <name evidence="3" type="ORF">GCM10010302_24010</name>
</gene>
<feature type="transmembrane region" description="Helical" evidence="2">
    <location>
        <begin position="75"/>
        <end position="96"/>
    </location>
</feature>
<feature type="transmembrane region" description="Helical" evidence="2">
    <location>
        <begin position="117"/>
        <end position="135"/>
    </location>
</feature>
<evidence type="ECO:0000313" key="3">
    <source>
        <dbReference type="EMBL" id="GAA0284980.1"/>
    </source>
</evidence>
<evidence type="ECO:0000256" key="1">
    <source>
        <dbReference type="SAM" id="MobiDB-lite"/>
    </source>
</evidence>
<feature type="region of interest" description="Disordered" evidence="1">
    <location>
        <begin position="245"/>
        <end position="331"/>
    </location>
</feature>
<evidence type="ECO:0008006" key="5">
    <source>
        <dbReference type="Google" id="ProtNLM"/>
    </source>
</evidence>
<comment type="caution">
    <text evidence="3">The sequence shown here is derived from an EMBL/GenBank/DDBJ whole genome shotgun (WGS) entry which is preliminary data.</text>
</comment>
<name>A0ABN0VBV4_9ACTN</name>
<accession>A0ABN0VBV4</accession>
<reference evidence="4" key="1">
    <citation type="journal article" date="2019" name="Int. J. Syst. Evol. Microbiol.">
        <title>The Global Catalogue of Microorganisms (GCM) 10K type strain sequencing project: providing services to taxonomists for standard genome sequencing and annotation.</title>
        <authorList>
            <consortium name="The Broad Institute Genomics Platform"/>
            <consortium name="The Broad Institute Genome Sequencing Center for Infectious Disease"/>
            <person name="Wu L."/>
            <person name="Ma J."/>
        </authorList>
    </citation>
    <scope>NUCLEOTIDE SEQUENCE [LARGE SCALE GENOMIC DNA]</scope>
    <source>
        <strain evidence="4">JCM 4505</strain>
    </source>
</reference>
<feature type="region of interest" description="Disordered" evidence="1">
    <location>
        <begin position="1"/>
        <end position="39"/>
    </location>
</feature>
<feature type="compositionally biased region" description="Low complexity" evidence="1">
    <location>
        <begin position="315"/>
        <end position="324"/>
    </location>
</feature>
<dbReference type="Proteomes" id="UP001501867">
    <property type="component" value="Unassembled WGS sequence"/>
</dbReference>
<feature type="transmembrane region" description="Helical" evidence="2">
    <location>
        <begin position="188"/>
        <end position="208"/>
    </location>
</feature>
<dbReference type="EMBL" id="BAAABV010000015">
    <property type="protein sequence ID" value="GAA0284980.1"/>
    <property type="molecule type" value="Genomic_DNA"/>
</dbReference>
<dbReference type="RefSeq" id="WP_344156993.1">
    <property type="nucleotide sequence ID" value="NZ_BAAABV010000015.1"/>
</dbReference>
<organism evidence="3 4">
    <name type="scientific">Streptomyces polychromogenes</name>
    <dbReference type="NCBI Taxonomy" id="67342"/>
    <lineage>
        <taxon>Bacteria</taxon>
        <taxon>Bacillati</taxon>
        <taxon>Actinomycetota</taxon>
        <taxon>Actinomycetes</taxon>
        <taxon>Kitasatosporales</taxon>
        <taxon>Streptomycetaceae</taxon>
        <taxon>Streptomyces</taxon>
    </lineage>
</organism>